<dbReference type="InterPro" id="IPR044878">
    <property type="entry name" value="UbiA_sf"/>
</dbReference>
<dbReference type="InterPro" id="IPR000537">
    <property type="entry name" value="UbiA_prenyltransferase"/>
</dbReference>
<sequence length="292" mass="32035">VTGSNRATGFSKIPAFLDAIKFNESIFALPFAYVGMLLAANGLPSLSKFIWITTAMVGARTVGMVANRIIDRNIDRKNPRASSRHIPAGILRATDLIAPALIAFLIFMVAAYKLNMLSFMLAPLAAGYLIFYPFTKRFTWTANILLGWALAIAPSAAWIGITGKLSLEPIILSCAVACWAGSFDIIYHCQDVKFQEDQNLHSVAKRFGVSKAFFIAKFLDTLALGFLIMVGILCELNFPYFLSCVVAGGILIYKYFLVKPNDFSKMGMAFMRINAFVSLSILSGSSISLYLM</sequence>
<evidence type="ECO:0000256" key="4">
    <source>
        <dbReference type="ARBA" id="ARBA00022679"/>
    </source>
</evidence>
<dbReference type="FunFam" id="1.10.357.140:FF:000008">
    <property type="entry name" value="4-hydroxybenzoate octaprenyltransferase"/>
    <property type="match status" value="1"/>
</dbReference>
<evidence type="ECO:0000256" key="6">
    <source>
        <dbReference type="ARBA" id="ARBA00022989"/>
    </source>
</evidence>
<keyword evidence="7 8" id="KW-0472">Membrane</keyword>
<dbReference type="PANTHER" id="PTHR11048">
    <property type="entry name" value="PRENYLTRANSFERASES"/>
    <property type="match status" value="1"/>
</dbReference>
<feature type="transmembrane region" description="Helical" evidence="8">
    <location>
        <begin position="238"/>
        <end position="257"/>
    </location>
</feature>
<dbReference type="Gene3D" id="1.20.120.1780">
    <property type="entry name" value="UbiA prenyltransferase"/>
    <property type="match status" value="1"/>
</dbReference>
<accession>A0A382IT90</accession>
<keyword evidence="5 8" id="KW-0812">Transmembrane</keyword>
<protein>
    <recommendedName>
        <fullName evidence="10">4-hydroxybenzoate octaprenyltransferase</fullName>
    </recommendedName>
</protein>
<feature type="transmembrane region" description="Helical" evidence="8">
    <location>
        <begin position="26"/>
        <end position="43"/>
    </location>
</feature>
<dbReference type="InterPro" id="IPR039653">
    <property type="entry name" value="Prenyltransferase"/>
</dbReference>
<gene>
    <name evidence="9" type="ORF">METZ01_LOCUS255333</name>
</gene>
<reference evidence="9" key="1">
    <citation type="submission" date="2018-05" db="EMBL/GenBank/DDBJ databases">
        <authorList>
            <person name="Lanie J.A."/>
            <person name="Ng W.-L."/>
            <person name="Kazmierczak K.M."/>
            <person name="Andrzejewski T.M."/>
            <person name="Davidsen T.M."/>
            <person name="Wayne K.J."/>
            <person name="Tettelin H."/>
            <person name="Glass J.I."/>
            <person name="Rusch D."/>
            <person name="Podicherti R."/>
            <person name="Tsui H.-C.T."/>
            <person name="Winkler M.E."/>
        </authorList>
    </citation>
    <scope>NUCLEOTIDE SEQUENCE</scope>
</reference>
<feature type="transmembrane region" description="Helical" evidence="8">
    <location>
        <begin position="142"/>
        <end position="161"/>
    </location>
</feature>
<feature type="transmembrane region" description="Helical" evidence="8">
    <location>
        <begin position="269"/>
        <end position="291"/>
    </location>
</feature>
<feature type="transmembrane region" description="Helical" evidence="8">
    <location>
        <begin position="90"/>
        <end position="110"/>
    </location>
</feature>
<feature type="transmembrane region" description="Helical" evidence="8">
    <location>
        <begin position="116"/>
        <end position="135"/>
    </location>
</feature>
<dbReference type="GO" id="GO:0016765">
    <property type="term" value="F:transferase activity, transferring alkyl or aryl (other than methyl) groups"/>
    <property type="evidence" value="ECO:0007669"/>
    <property type="project" value="InterPro"/>
</dbReference>
<dbReference type="CDD" id="cd13959">
    <property type="entry name" value="PT_UbiA_COQ2"/>
    <property type="match status" value="1"/>
</dbReference>
<name>A0A382IT90_9ZZZZ</name>
<evidence type="ECO:0000256" key="2">
    <source>
        <dbReference type="ARBA" id="ARBA00004141"/>
    </source>
</evidence>
<organism evidence="9">
    <name type="scientific">marine metagenome</name>
    <dbReference type="NCBI Taxonomy" id="408172"/>
    <lineage>
        <taxon>unclassified sequences</taxon>
        <taxon>metagenomes</taxon>
        <taxon>ecological metagenomes</taxon>
    </lineage>
</organism>
<dbReference type="AlphaFoldDB" id="A0A382IT90"/>
<comment type="cofactor">
    <cofactor evidence="1">
        <name>Mg(2+)</name>
        <dbReference type="ChEBI" id="CHEBI:18420"/>
    </cofactor>
</comment>
<dbReference type="Gene3D" id="1.10.357.140">
    <property type="entry name" value="UbiA prenyltransferase"/>
    <property type="match status" value="1"/>
</dbReference>
<feature type="transmembrane region" description="Helical" evidence="8">
    <location>
        <begin position="208"/>
        <end position="232"/>
    </location>
</feature>
<dbReference type="PANTHER" id="PTHR11048:SF28">
    <property type="entry name" value="4-HYDROXYBENZOATE POLYPRENYLTRANSFERASE, MITOCHONDRIAL"/>
    <property type="match status" value="1"/>
</dbReference>
<dbReference type="Pfam" id="PF01040">
    <property type="entry name" value="UbiA"/>
    <property type="match status" value="1"/>
</dbReference>
<evidence type="ECO:0000313" key="9">
    <source>
        <dbReference type="EMBL" id="SVC02479.1"/>
    </source>
</evidence>
<dbReference type="GO" id="GO:0005886">
    <property type="term" value="C:plasma membrane"/>
    <property type="evidence" value="ECO:0007669"/>
    <property type="project" value="TreeGrafter"/>
</dbReference>
<keyword evidence="4" id="KW-0808">Transferase</keyword>
<evidence type="ECO:0000256" key="7">
    <source>
        <dbReference type="ARBA" id="ARBA00023136"/>
    </source>
</evidence>
<evidence type="ECO:0000256" key="8">
    <source>
        <dbReference type="SAM" id="Phobius"/>
    </source>
</evidence>
<feature type="transmembrane region" description="Helical" evidence="8">
    <location>
        <begin position="49"/>
        <end position="70"/>
    </location>
</feature>
<feature type="non-terminal residue" evidence="9">
    <location>
        <position position="1"/>
    </location>
</feature>
<dbReference type="NCBIfam" id="TIGR01475">
    <property type="entry name" value="ubiA_other"/>
    <property type="match status" value="1"/>
</dbReference>
<proteinExistence type="inferred from homology"/>
<evidence type="ECO:0000256" key="1">
    <source>
        <dbReference type="ARBA" id="ARBA00001946"/>
    </source>
</evidence>
<dbReference type="GO" id="GO:0006744">
    <property type="term" value="P:ubiquinone biosynthetic process"/>
    <property type="evidence" value="ECO:0007669"/>
    <property type="project" value="TreeGrafter"/>
</dbReference>
<comment type="subcellular location">
    <subcellularLocation>
        <location evidence="2">Membrane</location>
        <topology evidence="2">Multi-pass membrane protein</topology>
    </subcellularLocation>
</comment>
<comment type="similarity">
    <text evidence="3">Belongs to the UbiA prenyltransferase family.</text>
</comment>
<evidence type="ECO:0008006" key="10">
    <source>
        <dbReference type="Google" id="ProtNLM"/>
    </source>
</evidence>
<dbReference type="InterPro" id="IPR006371">
    <property type="entry name" value="Polyprenyltransferase_UbiA-li"/>
</dbReference>
<dbReference type="EMBL" id="UINC01069252">
    <property type="protein sequence ID" value="SVC02479.1"/>
    <property type="molecule type" value="Genomic_DNA"/>
</dbReference>
<evidence type="ECO:0000256" key="3">
    <source>
        <dbReference type="ARBA" id="ARBA00005985"/>
    </source>
</evidence>
<evidence type="ECO:0000256" key="5">
    <source>
        <dbReference type="ARBA" id="ARBA00022692"/>
    </source>
</evidence>
<keyword evidence="6 8" id="KW-1133">Transmembrane helix</keyword>